<keyword evidence="4" id="KW-1185">Reference proteome</keyword>
<comment type="caution">
    <text evidence="3">The sequence shown here is derived from an EMBL/GenBank/DDBJ whole genome shotgun (WGS) entry which is preliminary data.</text>
</comment>
<dbReference type="Pfam" id="PF12937">
    <property type="entry name" value="F-box-like"/>
    <property type="match status" value="1"/>
</dbReference>
<dbReference type="Proteomes" id="UP000813824">
    <property type="component" value="Unassembled WGS sequence"/>
</dbReference>
<reference evidence="3" key="1">
    <citation type="journal article" date="2021" name="New Phytol.">
        <title>Evolutionary innovations through gain and loss of genes in the ectomycorrhizal Boletales.</title>
        <authorList>
            <person name="Wu G."/>
            <person name="Miyauchi S."/>
            <person name="Morin E."/>
            <person name="Kuo A."/>
            <person name="Drula E."/>
            <person name="Varga T."/>
            <person name="Kohler A."/>
            <person name="Feng B."/>
            <person name="Cao Y."/>
            <person name="Lipzen A."/>
            <person name="Daum C."/>
            <person name="Hundley H."/>
            <person name="Pangilinan J."/>
            <person name="Johnson J."/>
            <person name="Barry K."/>
            <person name="LaButti K."/>
            <person name="Ng V."/>
            <person name="Ahrendt S."/>
            <person name="Min B."/>
            <person name="Choi I.G."/>
            <person name="Park H."/>
            <person name="Plett J.M."/>
            <person name="Magnuson J."/>
            <person name="Spatafora J.W."/>
            <person name="Nagy L.G."/>
            <person name="Henrissat B."/>
            <person name="Grigoriev I.V."/>
            <person name="Yang Z.L."/>
            <person name="Xu J."/>
            <person name="Martin F.M."/>
        </authorList>
    </citation>
    <scope>NUCLEOTIDE SEQUENCE</scope>
    <source>
        <strain evidence="3">KKN 215</strain>
    </source>
</reference>
<dbReference type="SUPFAM" id="SSF52047">
    <property type="entry name" value="RNI-like"/>
    <property type="match status" value="1"/>
</dbReference>
<protein>
    <recommendedName>
        <fullName evidence="2">F-box domain-containing protein</fullName>
    </recommendedName>
</protein>
<dbReference type="InterPro" id="IPR001810">
    <property type="entry name" value="F-box_dom"/>
</dbReference>
<dbReference type="AlphaFoldDB" id="A0A8K0UI16"/>
<feature type="compositionally biased region" description="Basic and acidic residues" evidence="1">
    <location>
        <begin position="553"/>
        <end position="563"/>
    </location>
</feature>
<evidence type="ECO:0000259" key="2">
    <source>
        <dbReference type="Pfam" id="PF12937"/>
    </source>
</evidence>
<dbReference type="Gene3D" id="1.20.1280.50">
    <property type="match status" value="1"/>
</dbReference>
<accession>A0A8K0UI16</accession>
<organism evidence="3 4">
    <name type="scientific">Cristinia sonorae</name>
    <dbReference type="NCBI Taxonomy" id="1940300"/>
    <lineage>
        <taxon>Eukaryota</taxon>
        <taxon>Fungi</taxon>
        <taxon>Dikarya</taxon>
        <taxon>Basidiomycota</taxon>
        <taxon>Agaricomycotina</taxon>
        <taxon>Agaricomycetes</taxon>
        <taxon>Agaricomycetidae</taxon>
        <taxon>Agaricales</taxon>
        <taxon>Pleurotineae</taxon>
        <taxon>Stephanosporaceae</taxon>
        <taxon>Cristinia</taxon>
    </lineage>
</organism>
<sequence>MSGLAGHDAVSKDELRNVIELQVQQHFTAISQLRGFLNKVIPPISRLPVEVLADIFRWCLPDTATVFTPRRRLSWISVTHVCRYWRDVALQTPTLWTAIPVGQGSVPFAKEFLARSRRSPLRIYITVNVALRKWASISRSISQELGRVKQLTIFTPSSSLLAFQDHAPPSFPSLRNLDLSQPPKEKSRVLPAFCAHILSHSPILDKLKIREYRIQWKTFTLPLSVTDLSLSCGENDGFDWKSTGPDIIHLISNLPALRCLELVGIFMTQIPAVSLLPPVTTTATLLRLETINVTGNVLACTHFLQHCTFPPSTSVKLSLFADTVANLHGLKSTLASIINARVTHGGPEQSVSLDIYPRSVYLRVGSRGPWGELPLFLFLSTKSRVAIPDIWPQIPMDHVTTLFISGNAVSSAFGNAWVDLIAGAHNVDDLVISDTKDVDPFDINALLRAHDHNMAGMDTPLRHCLVFPKLISLSLQGVQFRDQEGGWEAEMSSDSGEDEDEEGNEDEGESEGESEGVSDDESSGGSEGEVDRDGSGEAEETHGGEDGNSDSSDAGHDDSDHTSRVDEFDYVKALIVSLQARRVAGHPLEVISLDDCINMDRRDVDLLGRYVTAFWDGLVRYDDDSETDDDSYGYH</sequence>
<evidence type="ECO:0000313" key="3">
    <source>
        <dbReference type="EMBL" id="KAH8091699.1"/>
    </source>
</evidence>
<evidence type="ECO:0000313" key="4">
    <source>
        <dbReference type="Proteomes" id="UP000813824"/>
    </source>
</evidence>
<name>A0A8K0UI16_9AGAR</name>
<feature type="domain" description="F-box" evidence="2">
    <location>
        <begin position="44"/>
        <end position="97"/>
    </location>
</feature>
<gene>
    <name evidence="3" type="ORF">BXZ70DRAFT_476761</name>
</gene>
<feature type="compositionally biased region" description="Basic and acidic residues" evidence="1">
    <location>
        <begin position="529"/>
        <end position="545"/>
    </location>
</feature>
<feature type="compositionally biased region" description="Acidic residues" evidence="1">
    <location>
        <begin position="495"/>
        <end position="522"/>
    </location>
</feature>
<feature type="region of interest" description="Disordered" evidence="1">
    <location>
        <begin position="485"/>
        <end position="563"/>
    </location>
</feature>
<dbReference type="EMBL" id="JAEVFJ010000035">
    <property type="protein sequence ID" value="KAH8091699.1"/>
    <property type="molecule type" value="Genomic_DNA"/>
</dbReference>
<evidence type="ECO:0000256" key="1">
    <source>
        <dbReference type="SAM" id="MobiDB-lite"/>
    </source>
</evidence>
<proteinExistence type="predicted"/>
<dbReference type="OrthoDB" id="2884925at2759"/>